<reference evidence="1 2" key="1">
    <citation type="submission" date="2015-12" db="EMBL/GenBank/DDBJ databases">
        <title>Complete genome of Lacimicrobium alkaliphilum KCTC 32984.</title>
        <authorList>
            <person name="Kim S.-G."/>
            <person name="Lee Y.-J."/>
        </authorList>
    </citation>
    <scope>NUCLEOTIDE SEQUENCE [LARGE SCALE GENOMIC DNA]</scope>
    <source>
        <strain evidence="1 2">YelD216</strain>
    </source>
</reference>
<dbReference type="OrthoDB" id="8537427at2"/>
<name>A0A0U3AWL7_9ALTE</name>
<dbReference type="Proteomes" id="UP000068447">
    <property type="component" value="Chromosome"/>
</dbReference>
<dbReference type="Pfam" id="PF05768">
    <property type="entry name" value="Glrx-like"/>
    <property type="match status" value="1"/>
</dbReference>
<dbReference type="AlphaFoldDB" id="A0A0U3AWL7"/>
<organism evidence="1 2">
    <name type="scientific">Lacimicrobium alkaliphilum</name>
    <dbReference type="NCBI Taxonomy" id="1526571"/>
    <lineage>
        <taxon>Bacteria</taxon>
        <taxon>Pseudomonadati</taxon>
        <taxon>Pseudomonadota</taxon>
        <taxon>Gammaproteobacteria</taxon>
        <taxon>Alteromonadales</taxon>
        <taxon>Alteromonadaceae</taxon>
        <taxon>Lacimicrobium</taxon>
    </lineage>
</organism>
<dbReference type="Gene3D" id="3.40.30.10">
    <property type="entry name" value="Glutaredoxin"/>
    <property type="match status" value="1"/>
</dbReference>
<proteinExistence type="predicted"/>
<keyword evidence="2" id="KW-1185">Reference proteome</keyword>
<evidence type="ECO:0000313" key="2">
    <source>
        <dbReference type="Proteomes" id="UP000068447"/>
    </source>
</evidence>
<evidence type="ECO:0008006" key="3">
    <source>
        <dbReference type="Google" id="ProtNLM"/>
    </source>
</evidence>
<dbReference type="SUPFAM" id="SSF52833">
    <property type="entry name" value="Thioredoxin-like"/>
    <property type="match status" value="1"/>
</dbReference>
<dbReference type="KEGG" id="lal:AT746_09550"/>
<dbReference type="InterPro" id="IPR008554">
    <property type="entry name" value="Glutaredoxin-like"/>
</dbReference>
<accession>A0A0U3AWL7</accession>
<sequence length="76" mass="8770">MQTSVLLYSTEGCHLCEQAEELVLAMAPEMHIKKIDIAYDDALYEQYRYRIPVLKNAADAELNWPFDTATLKEFLS</sequence>
<protein>
    <recommendedName>
        <fullName evidence="3">Glutaredoxin</fullName>
    </recommendedName>
</protein>
<gene>
    <name evidence="1" type="ORF">AT746_09550</name>
</gene>
<dbReference type="RefSeq" id="WP_062479695.1">
    <property type="nucleotide sequence ID" value="NZ_CP013650.1"/>
</dbReference>
<evidence type="ECO:0000313" key="1">
    <source>
        <dbReference type="EMBL" id="ALS98479.1"/>
    </source>
</evidence>
<dbReference type="InterPro" id="IPR036249">
    <property type="entry name" value="Thioredoxin-like_sf"/>
</dbReference>
<dbReference type="STRING" id="1526571.AT746_09550"/>
<dbReference type="EMBL" id="CP013650">
    <property type="protein sequence ID" value="ALS98479.1"/>
    <property type="molecule type" value="Genomic_DNA"/>
</dbReference>